<dbReference type="Gene3D" id="3.20.20.70">
    <property type="entry name" value="Aldolase class I"/>
    <property type="match status" value="1"/>
</dbReference>
<keyword evidence="6 10" id="KW-0028">Amino-acid biosynthesis</keyword>
<keyword evidence="9 10" id="KW-0413">Isomerase</keyword>
<evidence type="ECO:0000313" key="13">
    <source>
        <dbReference type="Proteomes" id="UP000009145"/>
    </source>
</evidence>
<comment type="catalytic activity">
    <reaction evidence="1 10">
        <text>N-(5-phospho-beta-D-ribosyl)anthranilate = 1-(2-carboxyphenylamino)-1-deoxy-D-ribulose 5-phosphate</text>
        <dbReference type="Rhea" id="RHEA:21540"/>
        <dbReference type="ChEBI" id="CHEBI:18277"/>
        <dbReference type="ChEBI" id="CHEBI:58613"/>
        <dbReference type="EC" id="5.3.1.24"/>
    </reaction>
</comment>
<dbReference type="HAMAP" id="MF_00135">
    <property type="entry name" value="PRAI"/>
    <property type="match status" value="1"/>
</dbReference>
<dbReference type="Proteomes" id="UP000009145">
    <property type="component" value="Chromosome"/>
</dbReference>
<dbReference type="CDD" id="cd00405">
    <property type="entry name" value="PRAI"/>
    <property type="match status" value="1"/>
</dbReference>
<dbReference type="KEGG" id="mec:Q7C_2525"/>
<evidence type="ECO:0000256" key="10">
    <source>
        <dbReference type="HAMAP-Rule" id="MF_00135"/>
    </source>
</evidence>
<dbReference type="NCBIfam" id="NF002299">
    <property type="entry name" value="PRK01222.1-6"/>
    <property type="match status" value="1"/>
</dbReference>
<name>I1YL53_METFJ</name>
<dbReference type="EC" id="5.3.1.24" evidence="4 10"/>
<dbReference type="InterPro" id="IPR044643">
    <property type="entry name" value="TrpF_fam"/>
</dbReference>
<evidence type="ECO:0000256" key="5">
    <source>
        <dbReference type="ARBA" id="ARBA00022272"/>
    </source>
</evidence>
<proteinExistence type="inferred from homology"/>
<evidence type="ECO:0000256" key="2">
    <source>
        <dbReference type="ARBA" id="ARBA00004664"/>
    </source>
</evidence>
<dbReference type="UniPathway" id="UPA00035">
    <property type="reaction ID" value="UER00042"/>
</dbReference>
<dbReference type="NCBIfam" id="NF002298">
    <property type="entry name" value="PRK01222.1-4"/>
    <property type="match status" value="1"/>
</dbReference>
<keyword evidence="13" id="KW-1185">Reference proteome</keyword>
<protein>
    <recommendedName>
        <fullName evidence="5 10">N-(5'-phosphoribosyl)anthranilate isomerase</fullName>
        <shortName evidence="10">PRAI</shortName>
        <ecNumber evidence="4 10">5.3.1.24</ecNumber>
    </recommendedName>
</protein>
<dbReference type="PANTHER" id="PTHR42894">
    <property type="entry name" value="N-(5'-PHOSPHORIBOSYL)ANTHRANILATE ISOMERASE"/>
    <property type="match status" value="1"/>
</dbReference>
<keyword evidence="7 10" id="KW-0822">Tryptophan biosynthesis</keyword>
<dbReference type="InterPro" id="IPR011060">
    <property type="entry name" value="RibuloseP-bd_barrel"/>
</dbReference>
<evidence type="ECO:0000256" key="6">
    <source>
        <dbReference type="ARBA" id="ARBA00022605"/>
    </source>
</evidence>
<reference evidence="12 13" key="1">
    <citation type="journal article" date="2012" name="J. Bacteriol.">
        <title>Complete genome sequences of Methylophaga sp. strain JAM1 and Methylophaga sp. strain JAM7.</title>
        <authorList>
            <person name="Villeneuve C."/>
            <person name="Martineau C."/>
            <person name="Mauffrey F."/>
            <person name="Villemur R."/>
        </authorList>
    </citation>
    <scope>NUCLEOTIDE SEQUENCE [LARGE SCALE GENOMIC DNA]</scope>
    <source>
        <strain evidence="12 13">JAM7</strain>
    </source>
</reference>
<dbReference type="InterPro" id="IPR001240">
    <property type="entry name" value="PRAI_dom"/>
</dbReference>
<evidence type="ECO:0000313" key="12">
    <source>
        <dbReference type="EMBL" id="AFJ03646.1"/>
    </source>
</evidence>
<dbReference type="HOGENOM" id="CLU_076364_2_0_6"/>
<evidence type="ECO:0000256" key="8">
    <source>
        <dbReference type="ARBA" id="ARBA00023141"/>
    </source>
</evidence>
<dbReference type="AlphaFoldDB" id="I1YL53"/>
<feature type="domain" description="N-(5'phosphoribosyl) anthranilate isomerase (PRAI)" evidence="11">
    <location>
        <begin position="5"/>
        <end position="199"/>
    </location>
</feature>
<dbReference type="RefSeq" id="WP_014705064.1">
    <property type="nucleotide sequence ID" value="NC_017856.1"/>
</dbReference>
<evidence type="ECO:0000256" key="4">
    <source>
        <dbReference type="ARBA" id="ARBA00012572"/>
    </source>
</evidence>
<dbReference type="EMBL" id="CP003380">
    <property type="protein sequence ID" value="AFJ03646.1"/>
    <property type="molecule type" value="Genomic_DNA"/>
</dbReference>
<evidence type="ECO:0000256" key="9">
    <source>
        <dbReference type="ARBA" id="ARBA00023235"/>
    </source>
</evidence>
<keyword evidence="8 10" id="KW-0057">Aromatic amino acid biosynthesis</keyword>
<dbReference type="eggNOG" id="COG0135">
    <property type="taxonomic scope" value="Bacteria"/>
</dbReference>
<comment type="pathway">
    <text evidence="2 10">Amino-acid biosynthesis; L-tryptophan biosynthesis; L-tryptophan from chorismate: step 3/5.</text>
</comment>
<dbReference type="PATRIC" id="fig|754477.3.peg.2479"/>
<dbReference type="InterPro" id="IPR013785">
    <property type="entry name" value="Aldolase_TIM"/>
</dbReference>
<sequence>MRTRVKICGITRRQDAEFAIEMGVDALGLVFYEPSPRAVTVAQAAELTRDLPPFVSIIGLFVDASPALINEVLDNVPVSMLQFHGDESPNDCSSYGLPYLKAIRMQENVSLITQAVTYQHAAGLLLDSYQVGVPGGTGKTFDWSRISPIDKPVILAGGLTPDNVRNAINDVNPYAVDVSGGVETAKGIKSHAKISAFMQEVANG</sequence>
<comment type="similarity">
    <text evidence="3 10">Belongs to the TrpF family.</text>
</comment>
<dbReference type="GO" id="GO:0004640">
    <property type="term" value="F:phosphoribosylanthranilate isomerase activity"/>
    <property type="evidence" value="ECO:0007669"/>
    <property type="project" value="UniProtKB-UniRule"/>
</dbReference>
<organism evidence="12 13">
    <name type="scientific">Methylophaga frappieri (strain ATCC BAA-2434 / DSM 25690 / JAM7)</name>
    <dbReference type="NCBI Taxonomy" id="754477"/>
    <lineage>
        <taxon>Bacteria</taxon>
        <taxon>Pseudomonadati</taxon>
        <taxon>Pseudomonadota</taxon>
        <taxon>Gammaproteobacteria</taxon>
        <taxon>Thiotrichales</taxon>
        <taxon>Piscirickettsiaceae</taxon>
        <taxon>Methylophaga</taxon>
    </lineage>
</organism>
<dbReference type="PANTHER" id="PTHR42894:SF1">
    <property type="entry name" value="N-(5'-PHOSPHORIBOSYL)ANTHRANILATE ISOMERASE"/>
    <property type="match status" value="1"/>
</dbReference>
<dbReference type="FunFam" id="3.20.20.70:FF:000075">
    <property type="entry name" value="Tryptophan biosynthesis protein TRP1"/>
    <property type="match status" value="1"/>
</dbReference>
<gene>
    <name evidence="10" type="primary">trpF</name>
    <name evidence="12" type="ordered locus">Q7C_2525</name>
</gene>
<accession>I1YL53</accession>
<evidence type="ECO:0000259" key="11">
    <source>
        <dbReference type="Pfam" id="PF00697"/>
    </source>
</evidence>
<dbReference type="GO" id="GO:0000162">
    <property type="term" value="P:L-tryptophan biosynthetic process"/>
    <property type="evidence" value="ECO:0007669"/>
    <property type="project" value="UniProtKB-UniRule"/>
</dbReference>
<dbReference type="Pfam" id="PF00697">
    <property type="entry name" value="PRAI"/>
    <property type="match status" value="1"/>
</dbReference>
<evidence type="ECO:0000256" key="7">
    <source>
        <dbReference type="ARBA" id="ARBA00022822"/>
    </source>
</evidence>
<dbReference type="STRING" id="754477.Q7C_2525"/>
<dbReference type="SUPFAM" id="SSF51366">
    <property type="entry name" value="Ribulose-phoshate binding barrel"/>
    <property type="match status" value="1"/>
</dbReference>
<evidence type="ECO:0000256" key="1">
    <source>
        <dbReference type="ARBA" id="ARBA00001164"/>
    </source>
</evidence>
<evidence type="ECO:0000256" key="3">
    <source>
        <dbReference type="ARBA" id="ARBA00007571"/>
    </source>
</evidence>
<dbReference type="OrthoDB" id="9796196at2"/>